<dbReference type="Proteomes" id="UP000694844">
    <property type="component" value="Chromosome 7"/>
</dbReference>
<protein>
    <submittedName>
        <fullName evidence="2">Uncharacterized protein LOC111104586</fullName>
    </submittedName>
</protein>
<dbReference type="OrthoDB" id="6128029at2759"/>
<evidence type="ECO:0000313" key="1">
    <source>
        <dbReference type="Proteomes" id="UP000694844"/>
    </source>
</evidence>
<evidence type="ECO:0000313" key="2">
    <source>
        <dbReference type="RefSeq" id="XP_022294313.1"/>
    </source>
</evidence>
<dbReference type="RefSeq" id="XP_022294313.1">
    <property type="nucleotide sequence ID" value="XM_022438605.1"/>
</dbReference>
<name>A0A8B8AUF5_CRAVI</name>
<dbReference type="KEGG" id="cvn:111104586"/>
<keyword evidence="1" id="KW-1185">Reference proteome</keyword>
<organism evidence="1 2">
    <name type="scientific">Crassostrea virginica</name>
    <name type="common">Eastern oyster</name>
    <dbReference type="NCBI Taxonomy" id="6565"/>
    <lineage>
        <taxon>Eukaryota</taxon>
        <taxon>Metazoa</taxon>
        <taxon>Spiralia</taxon>
        <taxon>Lophotrochozoa</taxon>
        <taxon>Mollusca</taxon>
        <taxon>Bivalvia</taxon>
        <taxon>Autobranchia</taxon>
        <taxon>Pteriomorphia</taxon>
        <taxon>Ostreida</taxon>
        <taxon>Ostreoidea</taxon>
        <taxon>Ostreidae</taxon>
        <taxon>Crassostrea</taxon>
    </lineage>
</organism>
<proteinExistence type="predicted"/>
<gene>
    <name evidence="2" type="primary">LOC111104586</name>
</gene>
<reference evidence="2" key="1">
    <citation type="submission" date="2025-08" db="UniProtKB">
        <authorList>
            <consortium name="RefSeq"/>
        </authorList>
    </citation>
    <scope>IDENTIFICATION</scope>
    <source>
        <tissue evidence="2">Whole sample</tissue>
    </source>
</reference>
<sequence>MKQLLAINSVITSITSPRTRNPIARSATFSCSGKKRPTVKYIKKRACDDVMCNLKNPLVRYGSEPLVMDDEIDKNSSQESVSDLNADSAPAFPLSLSLSGRESSMTLMSSLTEEEEMDDAKYHRILMKNIKLWKQSKKVIHPSKSSSSDVIRK</sequence>
<dbReference type="GeneID" id="111104586"/>
<dbReference type="AlphaFoldDB" id="A0A8B8AUF5"/>
<accession>A0A8B8AUF5</accession>